<evidence type="ECO:0000313" key="1">
    <source>
        <dbReference type="EMBL" id="KAF6223270.1"/>
    </source>
</evidence>
<organism evidence="1 2">
    <name type="scientific">Letharia lupina</name>
    <dbReference type="NCBI Taxonomy" id="560253"/>
    <lineage>
        <taxon>Eukaryota</taxon>
        <taxon>Fungi</taxon>
        <taxon>Dikarya</taxon>
        <taxon>Ascomycota</taxon>
        <taxon>Pezizomycotina</taxon>
        <taxon>Lecanoromycetes</taxon>
        <taxon>OSLEUM clade</taxon>
        <taxon>Lecanoromycetidae</taxon>
        <taxon>Lecanorales</taxon>
        <taxon>Lecanorineae</taxon>
        <taxon>Parmeliaceae</taxon>
        <taxon>Letharia</taxon>
    </lineage>
</organism>
<protein>
    <submittedName>
        <fullName evidence="1">Uncharacterized protein</fullName>
    </submittedName>
</protein>
<reference evidence="1 2" key="1">
    <citation type="journal article" date="2020" name="Genomics">
        <title>Complete, high-quality genomes from long-read metagenomic sequencing of two wolf lichen thalli reveals enigmatic genome architecture.</title>
        <authorList>
            <person name="McKenzie S.K."/>
            <person name="Walston R.F."/>
            <person name="Allen J.L."/>
        </authorList>
    </citation>
    <scope>NUCLEOTIDE SEQUENCE [LARGE SCALE GENOMIC DNA]</scope>
    <source>
        <strain evidence="1">WasteWater1</strain>
    </source>
</reference>
<accession>A0A8H6CH53</accession>
<gene>
    <name evidence="1" type="ORF">HO133_000112</name>
</gene>
<sequence length="320" mass="36543">MASSVIPELAKLDIIKQDTESASHKVFQELAIKSAQPHADRTFLTDRAVIGMEPMENMPHTAHLLNSEHLAMAFTELSAAMDDPFDVFPLPSYTYDPSKPCYLYTIPRELRDMVYDDVISSGNLKILRTSRKLHEEGINFLYKRRVCHLIEDFTKYRPAINLQEPIAALIQNVDIEIVMGSSMNGRCWGDTTDPILKFGGSTVLRQTCRLVFLCTEYYHPFNTKPRLEKILGQLRTLNGFLRVILEFHYKGPMLVGEQQPLHCRQKAISILRADKHLEKNLGPSTWREDVDPTRQYLEFHPRAHLEANQGGVVANDPVPQ</sequence>
<evidence type="ECO:0000313" key="2">
    <source>
        <dbReference type="Proteomes" id="UP000593566"/>
    </source>
</evidence>
<dbReference type="Proteomes" id="UP000593566">
    <property type="component" value="Unassembled WGS sequence"/>
</dbReference>
<dbReference type="GeneID" id="59328531"/>
<name>A0A8H6CH53_9LECA</name>
<proteinExistence type="predicted"/>
<keyword evidence="2" id="KW-1185">Reference proteome</keyword>
<dbReference type="EMBL" id="JACCJB010000010">
    <property type="protein sequence ID" value="KAF6223270.1"/>
    <property type="molecule type" value="Genomic_DNA"/>
</dbReference>
<comment type="caution">
    <text evidence="1">The sequence shown here is derived from an EMBL/GenBank/DDBJ whole genome shotgun (WGS) entry which is preliminary data.</text>
</comment>
<dbReference type="RefSeq" id="XP_037152487.1">
    <property type="nucleotide sequence ID" value="XM_037291052.1"/>
</dbReference>
<dbReference type="AlphaFoldDB" id="A0A8H6CH53"/>